<proteinExistence type="inferred from homology"/>
<evidence type="ECO:0000256" key="6">
    <source>
        <dbReference type="ARBA" id="ARBA00022837"/>
    </source>
</evidence>
<feature type="region of interest" description="Disordered" evidence="10">
    <location>
        <begin position="25"/>
        <end position="59"/>
    </location>
</feature>
<keyword evidence="7 12" id="KW-0456">Lyase</keyword>
<dbReference type="GeneID" id="62168344"/>
<name>A0A9P6HSG6_9PEZI</name>
<dbReference type="PANTHER" id="PTHR40088">
    <property type="entry name" value="PECTATE LYASE (EUROFUNG)"/>
    <property type="match status" value="1"/>
</dbReference>
<dbReference type="Proteomes" id="UP000781932">
    <property type="component" value="Unassembled WGS sequence"/>
</dbReference>
<keyword evidence="3" id="KW-0964">Secreted</keyword>
<organism evidence="12 13">
    <name type="scientific">Colletotrichum karsti</name>
    <dbReference type="NCBI Taxonomy" id="1095194"/>
    <lineage>
        <taxon>Eukaryota</taxon>
        <taxon>Fungi</taxon>
        <taxon>Dikarya</taxon>
        <taxon>Ascomycota</taxon>
        <taxon>Pezizomycotina</taxon>
        <taxon>Sordariomycetes</taxon>
        <taxon>Hypocreomycetidae</taxon>
        <taxon>Glomerellales</taxon>
        <taxon>Glomerellaceae</taxon>
        <taxon>Colletotrichum</taxon>
        <taxon>Colletotrichum boninense species complex</taxon>
    </lineage>
</organism>
<evidence type="ECO:0000256" key="9">
    <source>
        <dbReference type="SAM" id="Coils"/>
    </source>
</evidence>
<evidence type="ECO:0000256" key="10">
    <source>
        <dbReference type="SAM" id="MobiDB-lite"/>
    </source>
</evidence>
<dbReference type="Gene3D" id="2.160.20.10">
    <property type="entry name" value="Single-stranded right-handed beta-helix, Pectin lyase-like"/>
    <property type="match status" value="1"/>
</dbReference>
<accession>A0A9P6HSG6</accession>
<dbReference type="AlphaFoldDB" id="A0A9P6HSG6"/>
<dbReference type="GO" id="GO:0005576">
    <property type="term" value="C:extracellular region"/>
    <property type="evidence" value="ECO:0007669"/>
    <property type="project" value="UniProtKB-SubCell"/>
</dbReference>
<evidence type="ECO:0000256" key="3">
    <source>
        <dbReference type="ARBA" id="ARBA00022525"/>
    </source>
</evidence>
<dbReference type="GO" id="GO:0016837">
    <property type="term" value="F:carbon-oxygen lyase activity, acting on polysaccharides"/>
    <property type="evidence" value="ECO:0007669"/>
    <property type="project" value="TreeGrafter"/>
</dbReference>
<keyword evidence="6" id="KW-0106">Calcium</keyword>
<evidence type="ECO:0000256" key="4">
    <source>
        <dbReference type="ARBA" id="ARBA00022723"/>
    </source>
</evidence>
<reference evidence="12" key="1">
    <citation type="submission" date="2020-03" db="EMBL/GenBank/DDBJ databases">
        <authorList>
            <person name="He L."/>
        </authorList>
    </citation>
    <scope>NUCLEOTIDE SEQUENCE</scope>
    <source>
        <strain evidence="12">CkLH20</strain>
    </source>
</reference>
<dbReference type="GO" id="GO:0046872">
    <property type="term" value="F:metal ion binding"/>
    <property type="evidence" value="ECO:0007669"/>
    <property type="project" value="UniProtKB-KW"/>
</dbReference>
<evidence type="ECO:0000256" key="5">
    <source>
        <dbReference type="ARBA" id="ARBA00022729"/>
    </source>
</evidence>
<dbReference type="SUPFAM" id="SSF51126">
    <property type="entry name" value="Pectin lyase-like"/>
    <property type="match status" value="1"/>
</dbReference>
<evidence type="ECO:0000313" key="13">
    <source>
        <dbReference type="Proteomes" id="UP000781932"/>
    </source>
</evidence>
<reference evidence="12" key="2">
    <citation type="submission" date="2020-11" db="EMBL/GenBank/DDBJ databases">
        <title>Whole genome sequencing of Colletotrichum sp.</title>
        <authorList>
            <person name="Li H."/>
        </authorList>
    </citation>
    <scope>NUCLEOTIDE SEQUENCE</scope>
    <source>
        <strain evidence="12">CkLH20</strain>
    </source>
</reference>
<evidence type="ECO:0000256" key="8">
    <source>
        <dbReference type="ARBA" id="ARBA00038263"/>
    </source>
</evidence>
<dbReference type="InterPro" id="IPR052052">
    <property type="entry name" value="Polysaccharide_Lyase_9"/>
</dbReference>
<sequence>MVPQTTNEHNLLATNGNHRYGVQQTNHELAQRPALPPRDPANCTSPKPPSPPPKETHVPQEADMVENASEEHRNLEIKLDEQSNTITQFTKVFDDQNKVIDDLTDENNSLLEQVANLRDQLSREIDEREQTITSLRKKLSNAADKSAKVPAHAPLSRPESELVKDWGALAYDIRNLVDNHLVGGRFENRISAWAQSRGAHLRDITPNPLEVASNRKPGAALIEAAIWRALIESIFGSYDGVGLMCWAGRYKERLQRLKGSQQNPFGEIQAAVNISRPGDVIILRGGTYELLKNINITVNGTAQAPISMRAAKDEEVIIDGEGLPSTPAPVGASVPGRERGVLHVERIHFWNFSRLTFTHGPYGVYVKDCSSLRFNQIVTRDNYESGFHMQGALSNNVISYLDSYGNRDPRNNGENADGIAIKEGKGEGNIIIGSRFWDNSDDGLDFWEFHSKLIVKDSIAWGNGYNRWNLPDFTGNGNGFKLGGGSAGDILPAGREIINCIAFGNKANGFTDNSQTGDFLFEENTSVWNGAVGFRSVNATGVLERNIAAVNRPGSPTNVTYGGQVTLRGAQISRENSWDNELPLLTNQSFKSIDIGLVTGARGKNGKIAASDFLLPIDGAKMGATTQWK</sequence>
<dbReference type="OrthoDB" id="5561043at2759"/>
<comment type="subcellular location">
    <subcellularLocation>
        <location evidence="2">Secreted</location>
    </subcellularLocation>
</comment>
<evidence type="ECO:0000259" key="11">
    <source>
        <dbReference type="Pfam" id="PF22842"/>
    </source>
</evidence>
<comment type="cofactor">
    <cofactor evidence="1">
        <name>Ca(2+)</name>
        <dbReference type="ChEBI" id="CHEBI:29108"/>
    </cofactor>
</comment>
<keyword evidence="9" id="KW-0175">Coiled coil</keyword>
<dbReference type="InterPro" id="IPR012334">
    <property type="entry name" value="Pectin_lyas_fold"/>
</dbReference>
<keyword evidence="5" id="KW-0732">Signal</keyword>
<comment type="caution">
    <text evidence="12">The sequence shown here is derived from an EMBL/GenBank/DDBJ whole genome shotgun (WGS) entry which is preliminary data.</text>
</comment>
<dbReference type="InterPro" id="IPR011050">
    <property type="entry name" value="Pectin_lyase_fold/virulence"/>
</dbReference>
<comment type="similarity">
    <text evidence="8">Belongs to the polysaccharide lyase 9 family.</text>
</comment>
<keyword evidence="4" id="KW-0479">Metal-binding</keyword>
<feature type="domain" description="Pel9A-like right handed beta-helix region" evidence="11">
    <location>
        <begin position="366"/>
        <end position="531"/>
    </location>
</feature>
<evidence type="ECO:0000313" key="12">
    <source>
        <dbReference type="EMBL" id="KAF9869948.1"/>
    </source>
</evidence>
<evidence type="ECO:0000256" key="2">
    <source>
        <dbReference type="ARBA" id="ARBA00004613"/>
    </source>
</evidence>
<evidence type="ECO:0000256" key="1">
    <source>
        <dbReference type="ARBA" id="ARBA00001913"/>
    </source>
</evidence>
<dbReference type="PANTHER" id="PTHR40088:SF1">
    <property type="entry name" value="PECTATE LYASE PEL9"/>
    <property type="match status" value="1"/>
</dbReference>
<feature type="coiled-coil region" evidence="9">
    <location>
        <begin position="65"/>
        <end position="145"/>
    </location>
</feature>
<gene>
    <name evidence="12" type="ORF">CkaCkLH20_12557</name>
</gene>
<dbReference type="Pfam" id="PF22842">
    <property type="entry name" value="Pel9A-like_beta_helix"/>
    <property type="match status" value="1"/>
</dbReference>
<evidence type="ECO:0000256" key="7">
    <source>
        <dbReference type="ARBA" id="ARBA00023239"/>
    </source>
</evidence>
<dbReference type="InterPro" id="IPR053868">
    <property type="entry name" value="Pel9A-like_beta_helix"/>
</dbReference>
<keyword evidence="13" id="KW-1185">Reference proteome</keyword>
<dbReference type="RefSeq" id="XP_038739409.1">
    <property type="nucleotide sequence ID" value="XM_038895270.1"/>
</dbReference>
<dbReference type="EMBL" id="JAATWM020000061">
    <property type="protein sequence ID" value="KAF9869948.1"/>
    <property type="molecule type" value="Genomic_DNA"/>
</dbReference>
<protein>
    <submittedName>
        <fullName evidence="12">Secreted pectate lyase</fullName>
    </submittedName>
</protein>